<evidence type="ECO:0000256" key="2">
    <source>
        <dbReference type="SAM" id="Phobius"/>
    </source>
</evidence>
<gene>
    <name evidence="3" type="ORF">SAMN05444336_101825</name>
</gene>
<feature type="region of interest" description="Disordered" evidence="1">
    <location>
        <begin position="1"/>
        <end position="35"/>
    </location>
</feature>
<evidence type="ECO:0000313" key="3">
    <source>
        <dbReference type="EMBL" id="SDW36580.1"/>
    </source>
</evidence>
<dbReference type="Proteomes" id="UP000199118">
    <property type="component" value="Unassembled WGS sequence"/>
</dbReference>
<feature type="transmembrane region" description="Helical" evidence="2">
    <location>
        <begin position="66"/>
        <end position="83"/>
    </location>
</feature>
<evidence type="ECO:0000256" key="1">
    <source>
        <dbReference type="SAM" id="MobiDB-lite"/>
    </source>
</evidence>
<dbReference type="AlphaFoldDB" id="A0A1H2SYD0"/>
<protein>
    <submittedName>
        <fullName evidence="3">Uncharacterized protein</fullName>
    </submittedName>
</protein>
<keyword evidence="2" id="KW-0472">Membrane</keyword>
<sequence length="215" mass="23612">MTDKNPNEHDDPTVTPDDAPADAAPLRKPTREEMRDMSDEEIMAAHGMELGPRLPAEFRLMAGKQVLLAFLCALAVGLVLSRIMDPEGPGGDSVFLWVAGLVFLAAGLFFWKEGRDPRPILVVDADGITDRAFGRIPWADIAAFRMNGSLFNPGFGYSLKKGVAPQKKAVLYKLQAGMNRLSALPERTFRKQMVAGGCDPMLLAFRKARPDLETR</sequence>
<dbReference type="RefSeq" id="WP_092679824.1">
    <property type="nucleotide sequence ID" value="NZ_FNMZ01000001.1"/>
</dbReference>
<keyword evidence="2" id="KW-0812">Transmembrane</keyword>
<dbReference type="STRING" id="356660.SAMN05444336_101825"/>
<dbReference type="EMBL" id="FNMZ01000001">
    <property type="protein sequence ID" value="SDW36580.1"/>
    <property type="molecule type" value="Genomic_DNA"/>
</dbReference>
<feature type="transmembrane region" description="Helical" evidence="2">
    <location>
        <begin position="95"/>
        <end position="111"/>
    </location>
</feature>
<accession>A0A1H2SYD0</accession>
<name>A0A1H2SYD0_9RHOB</name>
<keyword evidence="2" id="KW-1133">Transmembrane helix</keyword>
<organism evidence="3 4">
    <name type="scientific">Albimonas donghaensis</name>
    <dbReference type="NCBI Taxonomy" id="356660"/>
    <lineage>
        <taxon>Bacteria</taxon>
        <taxon>Pseudomonadati</taxon>
        <taxon>Pseudomonadota</taxon>
        <taxon>Alphaproteobacteria</taxon>
        <taxon>Rhodobacterales</taxon>
        <taxon>Paracoccaceae</taxon>
        <taxon>Albimonas</taxon>
    </lineage>
</organism>
<proteinExistence type="predicted"/>
<dbReference type="OrthoDB" id="7874065at2"/>
<reference evidence="3 4" key="1">
    <citation type="submission" date="2016-10" db="EMBL/GenBank/DDBJ databases">
        <authorList>
            <person name="de Groot N.N."/>
        </authorList>
    </citation>
    <scope>NUCLEOTIDE SEQUENCE [LARGE SCALE GENOMIC DNA]</scope>
    <source>
        <strain evidence="3 4">DSM 17890</strain>
    </source>
</reference>
<evidence type="ECO:0000313" key="4">
    <source>
        <dbReference type="Proteomes" id="UP000199118"/>
    </source>
</evidence>
<feature type="compositionally biased region" description="Low complexity" evidence="1">
    <location>
        <begin position="13"/>
        <end position="24"/>
    </location>
</feature>
<feature type="compositionally biased region" description="Basic and acidic residues" evidence="1">
    <location>
        <begin position="1"/>
        <end position="12"/>
    </location>
</feature>
<keyword evidence="4" id="KW-1185">Reference proteome</keyword>